<gene>
    <name evidence="6" type="ORF">N7541_004720</name>
</gene>
<evidence type="ECO:0000256" key="3">
    <source>
        <dbReference type="ARBA" id="ARBA00012922"/>
    </source>
</evidence>
<accession>A0A9W9RC90</accession>
<dbReference type="Pfam" id="PF01425">
    <property type="entry name" value="Amidase"/>
    <property type="match status" value="1"/>
</dbReference>
<dbReference type="PROSITE" id="PS00571">
    <property type="entry name" value="AMIDASES"/>
    <property type="match status" value="1"/>
</dbReference>
<dbReference type="EC" id="3.5.1.4" evidence="3"/>
<feature type="domain" description="Amidase" evidence="5">
    <location>
        <begin position="80"/>
        <end position="259"/>
    </location>
</feature>
<keyword evidence="4" id="KW-0378">Hydrolase</keyword>
<evidence type="ECO:0000256" key="2">
    <source>
        <dbReference type="ARBA" id="ARBA00009199"/>
    </source>
</evidence>
<evidence type="ECO:0000259" key="5">
    <source>
        <dbReference type="Pfam" id="PF01425"/>
    </source>
</evidence>
<sequence length="261" mass="27928">MTITTTSPSYLDRCTQKRADQYALIPPEWRIDPIPSVESKPNALPVLRSLLTSQELSLTEETDIGVLLRRLASGELSSVELTRAFAKRAALAHQLTTCCTEIFFEEAFAAARELDSHLATTGTTVGPLHGLPVSIKDLFSVKGVDTSIGWVGLTNNPEQADKSVARTLRRLGAVLYLKTNLPQSMMMSDSYNHVFGQCVNPFNRALISGGSSGGEGTLVAARGSVLGIGTDLGGSIRIPAALCGLYGLSPSPGRHPYERGK</sequence>
<dbReference type="InterPro" id="IPR023631">
    <property type="entry name" value="Amidase_dom"/>
</dbReference>
<dbReference type="SUPFAM" id="SSF75304">
    <property type="entry name" value="Amidase signature (AS) enzymes"/>
    <property type="match status" value="1"/>
</dbReference>
<dbReference type="GO" id="GO:0004040">
    <property type="term" value="F:amidase activity"/>
    <property type="evidence" value="ECO:0007669"/>
    <property type="project" value="UniProtKB-EC"/>
</dbReference>
<organism evidence="6 7">
    <name type="scientific">Penicillium brevicompactum</name>
    <dbReference type="NCBI Taxonomy" id="5074"/>
    <lineage>
        <taxon>Eukaryota</taxon>
        <taxon>Fungi</taxon>
        <taxon>Dikarya</taxon>
        <taxon>Ascomycota</taxon>
        <taxon>Pezizomycotina</taxon>
        <taxon>Eurotiomycetes</taxon>
        <taxon>Eurotiomycetidae</taxon>
        <taxon>Eurotiales</taxon>
        <taxon>Aspergillaceae</taxon>
        <taxon>Penicillium</taxon>
    </lineage>
</organism>
<evidence type="ECO:0000313" key="7">
    <source>
        <dbReference type="Proteomes" id="UP001148299"/>
    </source>
</evidence>
<dbReference type="Proteomes" id="UP001148299">
    <property type="component" value="Unassembled WGS sequence"/>
</dbReference>
<reference evidence="6" key="2">
    <citation type="journal article" date="2023" name="IMA Fungus">
        <title>Comparative genomic study of the Penicillium genus elucidates a diverse pangenome and 15 lateral gene transfer events.</title>
        <authorList>
            <person name="Petersen C."/>
            <person name="Sorensen T."/>
            <person name="Nielsen M.R."/>
            <person name="Sondergaard T.E."/>
            <person name="Sorensen J.L."/>
            <person name="Fitzpatrick D.A."/>
            <person name="Frisvad J.C."/>
            <person name="Nielsen K.L."/>
        </authorList>
    </citation>
    <scope>NUCLEOTIDE SEQUENCE</scope>
    <source>
        <strain evidence="6">IBT 35675</strain>
    </source>
</reference>
<evidence type="ECO:0000313" key="6">
    <source>
        <dbReference type="EMBL" id="KAJ5357562.1"/>
    </source>
</evidence>
<dbReference type="AlphaFoldDB" id="A0A9W9RC90"/>
<comment type="similarity">
    <text evidence="2">Belongs to the amidase family.</text>
</comment>
<comment type="catalytic activity">
    <reaction evidence="1">
        <text>a monocarboxylic acid amide + H2O = a monocarboxylate + NH4(+)</text>
        <dbReference type="Rhea" id="RHEA:12020"/>
        <dbReference type="ChEBI" id="CHEBI:15377"/>
        <dbReference type="ChEBI" id="CHEBI:28938"/>
        <dbReference type="ChEBI" id="CHEBI:35757"/>
        <dbReference type="ChEBI" id="CHEBI:83628"/>
        <dbReference type="EC" id="3.5.1.4"/>
    </reaction>
</comment>
<dbReference type="PANTHER" id="PTHR46072:SF1">
    <property type="entry name" value="AMIDASE"/>
    <property type="match status" value="1"/>
</dbReference>
<name>A0A9W9RC90_PENBR</name>
<dbReference type="Gene3D" id="3.90.1300.10">
    <property type="entry name" value="Amidase signature (AS) domain"/>
    <property type="match status" value="1"/>
</dbReference>
<evidence type="ECO:0000256" key="4">
    <source>
        <dbReference type="ARBA" id="ARBA00022801"/>
    </source>
</evidence>
<keyword evidence="7" id="KW-1185">Reference proteome</keyword>
<proteinExistence type="inferred from homology"/>
<dbReference type="InterPro" id="IPR036928">
    <property type="entry name" value="AS_sf"/>
</dbReference>
<protein>
    <recommendedName>
        <fullName evidence="3">amidase</fullName>
        <ecNumber evidence="3">3.5.1.4</ecNumber>
    </recommendedName>
</protein>
<reference evidence="6" key="1">
    <citation type="submission" date="2022-12" db="EMBL/GenBank/DDBJ databases">
        <authorList>
            <person name="Petersen C."/>
        </authorList>
    </citation>
    <scope>NUCLEOTIDE SEQUENCE</scope>
    <source>
        <strain evidence="6">IBT 35675</strain>
    </source>
</reference>
<comment type="caution">
    <text evidence="6">The sequence shown here is derived from an EMBL/GenBank/DDBJ whole genome shotgun (WGS) entry which is preliminary data.</text>
</comment>
<dbReference type="PANTHER" id="PTHR46072">
    <property type="entry name" value="AMIDASE-RELATED-RELATED"/>
    <property type="match status" value="1"/>
</dbReference>
<evidence type="ECO:0000256" key="1">
    <source>
        <dbReference type="ARBA" id="ARBA00001311"/>
    </source>
</evidence>
<dbReference type="EMBL" id="JAPZBR010000003">
    <property type="protein sequence ID" value="KAJ5357562.1"/>
    <property type="molecule type" value="Genomic_DNA"/>
</dbReference>
<dbReference type="InterPro" id="IPR020556">
    <property type="entry name" value="Amidase_CS"/>
</dbReference>